<dbReference type="Proteomes" id="UP001177021">
    <property type="component" value="Unassembled WGS sequence"/>
</dbReference>
<proteinExistence type="predicted"/>
<comment type="caution">
    <text evidence="1">The sequence shown here is derived from an EMBL/GenBank/DDBJ whole genome shotgun (WGS) entry which is preliminary data.</text>
</comment>
<dbReference type="EMBL" id="CASHSV030000716">
    <property type="protein sequence ID" value="CAJ2674467.1"/>
    <property type="molecule type" value="Genomic_DNA"/>
</dbReference>
<evidence type="ECO:0000313" key="2">
    <source>
        <dbReference type="Proteomes" id="UP001177021"/>
    </source>
</evidence>
<keyword evidence="2" id="KW-1185">Reference proteome</keyword>
<organism evidence="1 2">
    <name type="scientific">Trifolium pratense</name>
    <name type="common">Red clover</name>
    <dbReference type="NCBI Taxonomy" id="57577"/>
    <lineage>
        <taxon>Eukaryota</taxon>
        <taxon>Viridiplantae</taxon>
        <taxon>Streptophyta</taxon>
        <taxon>Embryophyta</taxon>
        <taxon>Tracheophyta</taxon>
        <taxon>Spermatophyta</taxon>
        <taxon>Magnoliopsida</taxon>
        <taxon>eudicotyledons</taxon>
        <taxon>Gunneridae</taxon>
        <taxon>Pentapetalae</taxon>
        <taxon>rosids</taxon>
        <taxon>fabids</taxon>
        <taxon>Fabales</taxon>
        <taxon>Fabaceae</taxon>
        <taxon>Papilionoideae</taxon>
        <taxon>50 kb inversion clade</taxon>
        <taxon>NPAAA clade</taxon>
        <taxon>Hologalegina</taxon>
        <taxon>IRL clade</taxon>
        <taxon>Trifolieae</taxon>
        <taxon>Trifolium</taxon>
    </lineage>
</organism>
<gene>
    <name evidence="1" type="ORF">MILVUS5_LOCUS37708</name>
</gene>
<name>A0ACB0LXZ0_TRIPR</name>
<protein>
    <submittedName>
        <fullName evidence="1">Uncharacterized protein</fullName>
    </submittedName>
</protein>
<sequence length="321" mass="35629">MKIFMSQIEFLRHIPLVSLTVLILCTTTTVPIFATKGCDFPAIFNFGASNADTGGLAAAFQALPLPYGETYFHRSTGRFSDGRIILDFIGGIFATLTPKEDYFSKALYTFDIGQNDLTGGFFSNATIQQINATVPDIVNNFIENIKNIYNLGARSFWIHNTGPIGCLPLILANFPSAIKDSYGCAKQYNEVSQYFNFKLKEGLAQLRKDLPLAAITYVDIYSPKYSLFQNPKKYGFELPFVACCGYGGKYNYNIRNRCGETININGTKNVVGSCRNPSTRVVWDGTHYTEAANKIVFDQISTGAFTDPPIPLNMACQQKFP</sequence>
<accession>A0ACB0LXZ0</accession>
<evidence type="ECO:0000313" key="1">
    <source>
        <dbReference type="EMBL" id="CAJ2674467.1"/>
    </source>
</evidence>
<reference evidence="1" key="1">
    <citation type="submission" date="2023-10" db="EMBL/GenBank/DDBJ databases">
        <authorList>
            <person name="Rodriguez Cubillos JULIANA M."/>
            <person name="De Vega J."/>
        </authorList>
    </citation>
    <scope>NUCLEOTIDE SEQUENCE</scope>
</reference>